<proteinExistence type="inferred from homology"/>
<dbReference type="STRING" id="1798401.A2363_02770"/>
<reference evidence="3 4" key="1">
    <citation type="journal article" date="2016" name="Nat. Commun.">
        <title>Thousands of microbial genomes shed light on interconnected biogeochemical processes in an aquifer system.</title>
        <authorList>
            <person name="Anantharaman K."/>
            <person name="Brown C.T."/>
            <person name="Hug L.A."/>
            <person name="Sharon I."/>
            <person name="Castelle C.J."/>
            <person name="Probst A.J."/>
            <person name="Thomas B.C."/>
            <person name="Singh A."/>
            <person name="Wilkins M.J."/>
            <person name="Karaoz U."/>
            <person name="Brodie E.L."/>
            <person name="Williams K.H."/>
            <person name="Hubbard S.S."/>
            <person name="Banfield J.F."/>
        </authorList>
    </citation>
    <scope>NUCLEOTIDE SEQUENCE [LARGE SCALE GENOMIC DNA]</scope>
</reference>
<dbReference type="Gene3D" id="3.90.950.10">
    <property type="match status" value="1"/>
</dbReference>
<dbReference type="Pfam" id="PF01725">
    <property type="entry name" value="Ham1p_like"/>
    <property type="match status" value="1"/>
</dbReference>
<dbReference type="InterPro" id="IPR029001">
    <property type="entry name" value="ITPase-like_fam"/>
</dbReference>
<comment type="similarity">
    <text evidence="1">Belongs to the HAM1 NTPase family.</text>
</comment>
<dbReference type="GO" id="GO:0005829">
    <property type="term" value="C:cytosol"/>
    <property type="evidence" value="ECO:0007669"/>
    <property type="project" value="TreeGrafter"/>
</dbReference>
<organism evidence="3 4">
    <name type="scientific">Candidatus Gottesmanbacteria bacterium RIFOXYB1_FULL_47_11</name>
    <dbReference type="NCBI Taxonomy" id="1798401"/>
    <lineage>
        <taxon>Bacteria</taxon>
        <taxon>Candidatus Gottesmaniibacteriota</taxon>
    </lineage>
</organism>
<dbReference type="AlphaFoldDB" id="A0A1F6BEE1"/>
<protein>
    <recommendedName>
        <fullName evidence="5">Non-canonical purine NTP pyrophosphatase</fullName>
    </recommendedName>
</protein>
<dbReference type="PANTHER" id="PTHR11067">
    <property type="entry name" value="INOSINE TRIPHOSPHATE PYROPHOSPHATASE/HAM1 PROTEIN"/>
    <property type="match status" value="1"/>
</dbReference>
<evidence type="ECO:0000313" key="3">
    <source>
        <dbReference type="EMBL" id="OGG35311.1"/>
    </source>
</evidence>
<gene>
    <name evidence="3" type="ORF">A2363_02770</name>
</gene>
<accession>A0A1F6BEE1</accession>
<dbReference type="InterPro" id="IPR002637">
    <property type="entry name" value="RdgB/HAM1"/>
</dbReference>
<name>A0A1F6BEE1_9BACT</name>
<dbReference type="GO" id="GO:0047429">
    <property type="term" value="F:nucleoside triphosphate diphosphatase activity"/>
    <property type="evidence" value="ECO:0007669"/>
    <property type="project" value="InterPro"/>
</dbReference>
<dbReference type="EMBL" id="MFKE01000016">
    <property type="protein sequence ID" value="OGG35311.1"/>
    <property type="molecule type" value="Genomic_DNA"/>
</dbReference>
<sequence length="204" mass="23102">MKKLLIATTNPGKLAEIREFLSDVPLTLLSLSDVGIVDAVEETGITFEENAVLKAKHYAKESDLPTLADDGGLEIDALSGEPGVKSHRWIHKDREDTDEELIQYTLDRMKDIVDANRGAQLRLVLALVLPSGEVFTSEEKVRGIIPRKASEYRRKGFPYRSLLFLPEINKYYNHDELTVAETETYNHRKKALEIIKPILKLKIC</sequence>
<dbReference type="CDD" id="cd00515">
    <property type="entry name" value="HAM1"/>
    <property type="match status" value="1"/>
</dbReference>
<evidence type="ECO:0008006" key="5">
    <source>
        <dbReference type="Google" id="ProtNLM"/>
    </source>
</evidence>
<evidence type="ECO:0000256" key="2">
    <source>
        <dbReference type="ARBA" id="ARBA00022801"/>
    </source>
</evidence>
<dbReference type="Proteomes" id="UP000176186">
    <property type="component" value="Unassembled WGS sequence"/>
</dbReference>
<evidence type="ECO:0000256" key="1">
    <source>
        <dbReference type="ARBA" id="ARBA00008023"/>
    </source>
</evidence>
<evidence type="ECO:0000313" key="4">
    <source>
        <dbReference type="Proteomes" id="UP000176186"/>
    </source>
</evidence>
<dbReference type="GO" id="GO:0009143">
    <property type="term" value="P:nucleoside triphosphate catabolic process"/>
    <property type="evidence" value="ECO:0007669"/>
    <property type="project" value="InterPro"/>
</dbReference>
<dbReference type="PANTHER" id="PTHR11067:SF9">
    <property type="entry name" value="INOSINE TRIPHOSPHATE PYROPHOSPHATASE"/>
    <property type="match status" value="1"/>
</dbReference>
<comment type="caution">
    <text evidence="3">The sequence shown here is derived from an EMBL/GenBank/DDBJ whole genome shotgun (WGS) entry which is preliminary data.</text>
</comment>
<dbReference type="SUPFAM" id="SSF52972">
    <property type="entry name" value="ITPase-like"/>
    <property type="match status" value="1"/>
</dbReference>
<keyword evidence="2" id="KW-0378">Hydrolase</keyword>